<proteinExistence type="predicted"/>
<gene>
    <name evidence="1" type="ORF">LANO_0E07646G</name>
</gene>
<accession>A0A1G4JUN0</accession>
<evidence type="ECO:0000313" key="2">
    <source>
        <dbReference type="Proteomes" id="UP000189911"/>
    </source>
</evidence>
<dbReference type="EMBL" id="LT598451">
    <property type="protein sequence ID" value="SCU94677.1"/>
    <property type="molecule type" value="Genomic_DNA"/>
</dbReference>
<name>A0A1G4JUN0_9SACH</name>
<organism evidence="1 2">
    <name type="scientific">Lachancea nothofagi CBS 11611</name>
    <dbReference type="NCBI Taxonomy" id="1266666"/>
    <lineage>
        <taxon>Eukaryota</taxon>
        <taxon>Fungi</taxon>
        <taxon>Dikarya</taxon>
        <taxon>Ascomycota</taxon>
        <taxon>Saccharomycotina</taxon>
        <taxon>Saccharomycetes</taxon>
        <taxon>Saccharomycetales</taxon>
        <taxon>Saccharomycetaceae</taxon>
        <taxon>Lachancea</taxon>
    </lineage>
</organism>
<dbReference type="Proteomes" id="UP000189911">
    <property type="component" value="Chromosome E"/>
</dbReference>
<protein>
    <submittedName>
        <fullName evidence="1">LANO_0E07646g1_1</fullName>
    </submittedName>
</protein>
<reference evidence="2" key="1">
    <citation type="submission" date="2016-03" db="EMBL/GenBank/DDBJ databases">
        <authorList>
            <person name="Devillers Hugo."/>
        </authorList>
    </citation>
    <scope>NUCLEOTIDE SEQUENCE [LARGE SCALE GENOMIC DNA]</scope>
</reference>
<keyword evidence="2" id="KW-1185">Reference proteome</keyword>
<dbReference type="OrthoDB" id="4082971at2759"/>
<evidence type="ECO:0000313" key="1">
    <source>
        <dbReference type="EMBL" id="SCU94677.1"/>
    </source>
</evidence>
<sequence length="180" mass="20547">MFKKLSIVLSEMIGKELQKLQITAPTAVENGASAPNTCGRPNQAVTKPISLDSTTGEVMVRKSTGKTKIRKGQSTEEYESQREHFFEVEKGPVCTPEGWMTKEGPLPRLDSDPDFDIKLKQTRQKLTSHCHLLYYRKSYEECAQLCQVLISRFDVLENRKKLEKEIQELAHMLQRCKSSI</sequence>
<dbReference type="AlphaFoldDB" id="A0A1G4JUN0"/>